<feature type="transmembrane region" description="Helical" evidence="1">
    <location>
        <begin position="6"/>
        <end position="25"/>
    </location>
</feature>
<evidence type="ECO:0000313" key="2">
    <source>
        <dbReference type="EMBL" id="OGE04121.1"/>
    </source>
</evidence>
<sequence length="439" mass="49754">MKDLFWVVLAVFSFIQLGLVADYYLIAKRKVGFKPAVYFGLGVGVITILNMFASMVSIPLDNYAAFAVFFAVCLPFVFDRRLAKDCFSAVADWVAVIGKNRLLTGAFLVFVAAIVIYTFGHVPWGDDAYERWLAKAGAFYLDGRMTSYSLYLSEPADDPNLWPITVSWLYRFIGEPGEFWSQTLQVAVFVLIIFEFARRVTILKSGIKLFWLIILALTPMLWNYVVLPEYSGNADLFLSFYFILAFGALVSGEIIYAALFFGLAVLTKNDAIPALATLFVLIPLLALNQKDRKPFLAAAALGLAIFIFNIIWKMHFDLGNRFLQRDIGEVLAQRPFFAYQKYALMAYREEFRNVAHWGAGWLVIFFVFVTKFGTILKNRLIFTAFLIFGVQLVAYMAVWYLAVPDHATEIATNIHRLLLGIYPAMLLVCAFVFLKKTSK</sequence>
<keyword evidence="1" id="KW-0812">Transmembrane</keyword>
<dbReference type="Proteomes" id="UP000178369">
    <property type="component" value="Unassembled WGS sequence"/>
</dbReference>
<feature type="transmembrane region" description="Helical" evidence="1">
    <location>
        <begin position="239"/>
        <end position="266"/>
    </location>
</feature>
<feature type="transmembrane region" description="Helical" evidence="1">
    <location>
        <begin position="37"/>
        <end position="57"/>
    </location>
</feature>
<name>A0A1F5HJ21_9BACT</name>
<feature type="transmembrane region" description="Helical" evidence="1">
    <location>
        <begin position="380"/>
        <end position="402"/>
    </location>
</feature>
<accession>A0A1F5HJ21</accession>
<comment type="caution">
    <text evidence="2">The sequence shown here is derived from an EMBL/GenBank/DDBJ whole genome shotgun (WGS) entry which is preliminary data.</text>
</comment>
<organism evidence="2 3">
    <name type="scientific">Candidatus Curtissbacteria bacterium RIFCSPHIGHO2_12_FULL_41_17</name>
    <dbReference type="NCBI Taxonomy" id="1797722"/>
    <lineage>
        <taxon>Bacteria</taxon>
        <taxon>Candidatus Curtissiibacteriota</taxon>
    </lineage>
</organism>
<feature type="transmembrane region" description="Helical" evidence="1">
    <location>
        <begin position="209"/>
        <end position="227"/>
    </location>
</feature>
<proteinExistence type="predicted"/>
<feature type="transmembrane region" description="Helical" evidence="1">
    <location>
        <begin position="354"/>
        <end position="373"/>
    </location>
</feature>
<dbReference type="AlphaFoldDB" id="A0A1F5HJ21"/>
<evidence type="ECO:0000313" key="3">
    <source>
        <dbReference type="Proteomes" id="UP000178369"/>
    </source>
</evidence>
<protein>
    <recommendedName>
        <fullName evidence="4">Glycosyltransferase RgtA/B/C/D-like domain-containing protein</fullName>
    </recommendedName>
</protein>
<feature type="transmembrane region" description="Helical" evidence="1">
    <location>
        <begin position="414"/>
        <end position="434"/>
    </location>
</feature>
<evidence type="ECO:0000256" key="1">
    <source>
        <dbReference type="SAM" id="Phobius"/>
    </source>
</evidence>
<keyword evidence="1" id="KW-1133">Transmembrane helix</keyword>
<dbReference type="EMBL" id="MFBL01000041">
    <property type="protein sequence ID" value="OGE04121.1"/>
    <property type="molecule type" value="Genomic_DNA"/>
</dbReference>
<keyword evidence="1" id="KW-0472">Membrane</keyword>
<reference evidence="2 3" key="1">
    <citation type="journal article" date="2016" name="Nat. Commun.">
        <title>Thousands of microbial genomes shed light on interconnected biogeochemical processes in an aquifer system.</title>
        <authorList>
            <person name="Anantharaman K."/>
            <person name="Brown C.T."/>
            <person name="Hug L.A."/>
            <person name="Sharon I."/>
            <person name="Castelle C.J."/>
            <person name="Probst A.J."/>
            <person name="Thomas B.C."/>
            <person name="Singh A."/>
            <person name="Wilkins M.J."/>
            <person name="Karaoz U."/>
            <person name="Brodie E.L."/>
            <person name="Williams K.H."/>
            <person name="Hubbard S.S."/>
            <person name="Banfield J.F."/>
        </authorList>
    </citation>
    <scope>NUCLEOTIDE SEQUENCE [LARGE SCALE GENOMIC DNA]</scope>
</reference>
<evidence type="ECO:0008006" key="4">
    <source>
        <dbReference type="Google" id="ProtNLM"/>
    </source>
</evidence>
<feature type="transmembrane region" description="Helical" evidence="1">
    <location>
        <begin position="102"/>
        <end position="120"/>
    </location>
</feature>
<feature type="transmembrane region" description="Helical" evidence="1">
    <location>
        <begin position="63"/>
        <end position="82"/>
    </location>
</feature>
<feature type="transmembrane region" description="Helical" evidence="1">
    <location>
        <begin position="295"/>
        <end position="312"/>
    </location>
</feature>
<gene>
    <name evidence="2" type="ORF">A3F45_00995</name>
</gene>